<reference evidence="1 2" key="1">
    <citation type="journal article" date="2018" name="Sci. Rep.">
        <title>Comparative analysis of the Pocillopora damicornis genome highlights role of immune system in coral evolution.</title>
        <authorList>
            <person name="Cunning R."/>
            <person name="Bay R.A."/>
            <person name="Gillette P."/>
            <person name="Baker A.C."/>
            <person name="Traylor-Knowles N."/>
        </authorList>
    </citation>
    <scope>NUCLEOTIDE SEQUENCE [LARGE SCALE GENOMIC DNA]</scope>
    <source>
        <strain evidence="1">RSMAS</strain>
        <tissue evidence="1">Whole animal</tissue>
    </source>
</reference>
<gene>
    <name evidence="1" type="ORF">pdam_00006467</name>
</gene>
<protein>
    <submittedName>
        <fullName evidence="1">Uncharacterized protein</fullName>
    </submittedName>
</protein>
<dbReference type="EMBL" id="RCHS01000482">
    <property type="protein sequence ID" value="RMX58620.1"/>
    <property type="molecule type" value="Genomic_DNA"/>
</dbReference>
<keyword evidence="2" id="KW-1185">Reference proteome</keyword>
<organism evidence="1 2">
    <name type="scientific">Pocillopora damicornis</name>
    <name type="common">Cauliflower coral</name>
    <name type="synonym">Millepora damicornis</name>
    <dbReference type="NCBI Taxonomy" id="46731"/>
    <lineage>
        <taxon>Eukaryota</taxon>
        <taxon>Metazoa</taxon>
        <taxon>Cnidaria</taxon>
        <taxon>Anthozoa</taxon>
        <taxon>Hexacorallia</taxon>
        <taxon>Scleractinia</taxon>
        <taxon>Astrocoeniina</taxon>
        <taxon>Pocilloporidae</taxon>
        <taxon>Pocillopora</taxon>
    </lineage>
</organism>
<accession>A0A3M6UYD3</accession>
<evidence type="ECO:0000313" key="2">
    <source>
        <dbReference type="Proteomes" id="UP000275408"/>
    </source>
</evidence>
<comment type="caution">
    <text evidence="1">The sequence shown here is derived from an EMBL/GenBank/DDBJ whole genome shotgun (WGS) entry which is preliminary data.</text>
</comment>
<proteinExistence type="predicted"/>
<name>A0A3M6UYD3_POCDA</name>
<dbReference type="Proteomes" id="UP000275408">
    <property type="component" value="Unassembled WGS sequence"/>
</dbReference>
<sequence length="26" mass="3123">MKKVITLLKQGYNHYQTNLMANFHTK</sequence>
<dbReference type="AlphaFoldDB" id="A0A3M6UYD3"/>
<evidence type="ECO:0000313" key="1">
    <source>
        <dbReference type="EMBL" id="RMX58620.1"/>
    </source>
</evidence>